<accession>A0A553PT70</accession>
<comment type="caution">
    <text evidence="1">The sequence shown here is derived from an EMBL/GenBank/DDBJ whole genome shotgun (WGS) entry which is preliminary data.</text>
</comment>
<evidence type="ECO:0000313" key="1">
    <source>
        <dbReference type="EMBL" id="TRY80880.1"/>
    </source>
</evidence>
<dbReference type="AlphaFoldDB" id="A0A553PT70"/>
<dbReference type="Proteomes" id="UP000318571">
    <property type="component" value="Chromosome 12"/>
</dbReference>
<protein>
    <submittedName>
        <fullName evidence="1">Uncharacterized protein</fullName>
    </submittedName>
</protein>
<dbReference type="EMBL" id="VCGU01000001">
    <property type="protein sequence ID" value="TRY80880.1"/>
    <property type="molecule type" value="Genomic_DNA"/>
</dbReference>
<evidence type="ECO:0000313" key="2">
    <source>
        <dbReference type="Proteomes" id="UP000318571"/>
    </source>
</evidence>
<keyword evidence="2" id="KW-1185">Reference proteome</keyword>
<reference evidence="1 2" key="1">
    <citation type="journal article" date="2018" name="Nat. Ecol. Evol.">
        <title>Genomic signatures of mitonuclear coevolution across populations of Tigriopus californicus.</title>
        <authorList>
            <person name="Barreto F.S."/>
            <person name="Watson E.T."/>
            <person name="Lima T.G."/>
            <person name="Willett C.S."/>
            <person name="Edmands S."/>
            <person name="Li W."/>
            <person name="Burton R.S."/>
        </authorList>
    </citation>
    <scope>NUCLEOTIDE SEQUENCE [LARGE SCALE GENOMIC DNA]</scope>
    <source>
        <strain evidence="1 2">San Diego</strain>
    </source>
</reference>
<sequence length="75" mass="8564">MSTPIPVWNPLMLAHQANPYDRQDETQTQRRFMPVNLKYTVVVLLSSILVDHTYAKKSNFFGKSPTQVDIAQNAT</sequence>
<proteinExistence type="predicted"/>
<name>A0A553PT70_TIGCA</name>
<gene>
    <name evidence="1" type="ORF">TCAL_15486</name>
</gene>
<organism evidence="1 2">
    <name type="scientific">Tigriopus californicus</name>
    <name type="common">Marine copepod</name>
    <dbReference type="NCBI Taxonomy" id="6832"/>
    <lineage>
        <taxon>Eukaryota</taxon>
        <taxon>Metazoa</taxon>
        <taxon>Ecdysozoa</taxon>
        <taxon>Arthropoda</taxon>
        <taxon>Crustacea</taxon>
        <taxon>Multicrustacea</taxon>
        <taxon>Hexanauplia</taxon>
        <taxon>Copepoda</taxon>
        <taxon>Harpacticoida</taxon>
        <taxon>Harpacticidae</taxon>
        <taxon>Tigriopus</taxon>
    </lineage>
</organism>